<reference evidence="1 2" key="1">
    <citation type="journal article" date="2016" name="Nat. Commun.">
        <title>Thousands of microbial genomes shed light on interconnected biogeochemical processes in an aquifer system.</title>
        <authorList>
            <person name="Anantharaman K."/>
            <person name="Brown C.T."/>
            <person name="Hug L.A."/>
            <person name="Sharon I."/>
            <person name="Castelle C.J."/>
            <person name="Probst A.J."/>
            <person name="Thomas B.C."/>
            <person name="Singh A."/>
            <person name="Wilkins M.J."/>
            <person name="Karaoz U."/>
            <person name="Brodie E.L."/>
            <person name="Williams K.H."/>
            <person name="Hubbard S.S."/>
            <person name="Banfield J.F."/>
        </authorList>
    </citation>
    <scope>NUCLEOTIDE SEQUENCE [LARGE SCALE GENOMIC DNA]</scope>
</reference>
<dbReference type="PIRSF" id="PIRSF029826">
    <property type="entry name" value="UCP029826_pph"/>
    <property type="match status" value="1"/>
</dbReference>
<keyword evidence="1" id="KW-0378">Hydrolase</keyword>
<gene>
    <name evidence="1" type="ORF">A2482_03240</name>
</gene>
<sequence>MTNVKTLTKRIIEFRDAREWKKFHRPKDVAIALVLEAAEVIEHFQWKSEAETKKYLRTNKAHVAEELADVLYCVLLMSHDLGIDILDALDRKMDQNEKKYPVEKAKGNAKKYTEFQEMF</sequence>
<dbReference type="AlphaFoldDB" id="A0A1F5TEN9"/>
<dbReference type="PANTHER" id="PTHR46523">
    <property type="entry name" value="DCTP PYROPHOSPHATASE 1"/>
    <property type="match status" value="1"/>
</dbReference>
<dbReference type="InterPro" id="IPR025984">
    <property type="entry name" value="DCTPP"/>
</dbReference>
<dbReference type="GO" id="GO:0009143">
    <property type="term" value="P:nucleoside triphosphate catabolic process"/>
    <property type="evidence" value="ECO:0007669"/>
    <property type="project" value="InterPro"/>
</dbReference>
<dbReference type="GO" id="GO:0047429">
    <property type="term" value="F:nucleoside triphosphate diphosphatase activity"/>
    <property type="evidence" value="ECO:0007669"/>
    <property type="project" value="InterPro"/>
</dbReference>
<organism evidence="1 2">
    <name type="scientific">Candidatus Falkowbacteria bacterium RIFOXYC2_FULL_48_21</name>
    <dbReference type="NCBI Taxonomy" id="1798005"/>
    <lineage>
        <taxon>Bacteria</taxon>
        <taxon>Candidatus Falkowiibacteriota</taxon>
    </lineage>
</organism>
<dbReference type="InterPro" id="IPR052555">
    <property type="entry name" value="dCTP_Pyrophosphatase"/>
</dbReference>
<evidence type="ECO:0000313" key="2">
    <source>
        <dbReference type="Proteomes" id="UP000178656"/>
    </source>
</evidence>
<proteinExistence type="predicted"/>
<accession>A0A1F5TEN9</accession>
<dbReference type="SUPFAM" id="SSF101386">
    <property type="entry name" value="all-alpha NTP pyrophosphatases"/>
    <property type="match status" value="1"/>
</dbReference>
<dbReference type="PANTHER" id="PTHR46523:SF1">
    <property type="entry name" value="DCTP PYROPHOSPHATASE 1"/>
    <property type="match status" value="1"/>
</dbReference>
<comment type="caution">
    <text evidence="1">The sequence shown here is derived from an EMBL/GenBank/DDBJ whole genome shotgun (WGS) entry which is preliminary data.</text>
</comment>
<dbReference type="EMBL" id="MFGM01000022">
    <property type="protein sequence ID" value="OGF37399.1"/>
    <property type="molecule type" value="Genomic_DNA"/>
</dbReference>
<dbReference type="Pfam" id="PF12643">
    <property type="entry name" value="MazG-like"/>
    <property type="match status" value="1"/>
</dbReference>
<dbReference type="Gene3D" id="1.10.287.1080">
    <property type="entry name" value="MazG-like"/>
    <property type="match status" value="1"/>
</dbReference>
<dbReference type="Proteomes" id="UP000178656">
    <property type="component" value="Unassembled WGS sequence"/>
</dbReference>
<dbReference type="CDD" id="cd11537">
    <property type="entry name" value="NTP-PPase_RS21-C6_like"/>
    <property type="match status" value="1"/>
</dbReference>
<protein>
    <submittedName>
        <fullName evidence="1">Nucleotide pyrophosphohydrolase</fullName>
    </submittedName>
</protein>
<evidence type="ECO:0000313" key="1">
    <source>
        <dbReference type="EMBL" id="OGF37399.1"/>
    </source>
</evidence>
<name>A0A1F5TEN9_9BACT</name>